<feature type="transmembrane region" description="Helical" evidence="2">
    <location>
        <begin position="209"/>
        <end position="229"/>
    </location>
</feature>
<keyword evidence="2" id="KW-1133">Transmembrane helix</keyword>
<feature type="transmembrane region" description="Helical" evidence="2">
    <location>
        <begin position="64"/>
        <end position="87"/>
    </location>
</feature>
<evidence type="ECO:0000259" key="3">
    <source>
        <dbReference type="Pfam" id="PF00892"/>
    </source>
</evidence>
<dbReference type="SUPFAM" id="SSF103481">
    <property type="entry name" value="Multidrug resistance efflux transporter EmrE"/>
    <property type="match status" value="2"/>
</dbReference>
<dbReference type="PANTHER" id="PTHR22911">
    <property type="entry name" value="ACYL-MALONYL CONDENSING ENZYME-RELATED"/>
    <property type="match status" value="1"/>
</dbReference>
<feature type="transmembrane region" description="Helical" evidence="2">
    <location>
        <begin position="267"/>
        <end position="286"/>
    </location>
</feature>
<evidence type="ECO:0000313" key="5">
    <source>
        <dbReference type="Proteomes" id="UP000199317"/>
    </source>
</evidence>
<feature type="transmembrane region" description="Helical" evidence="2">
    <location>
        <begin position="126"/>
        <end position="144"/>
    </location>
</feature>
<sequence>MNPITAGMLQMTTAMVIAGTVGWCVLLTGMPAASVVFWRCAFGALALAWIVIGKHRTSLRGIGLGQAGMAALGGVALAASWALLFAAYSHASIAIATVTYHTQPFMLAALGALFFGERMTPSQGGWLGLAFVGLVLIVIGATTSGVPPSAYLSGFGLALAAAFFYALAAAVTKKLHDVPARLIVLIQLIVGSVLLLPFAALPTGASAPAVWALLAAIGGVHTGLMSTLLYSAIQKLPTSTVGVLSFIYPIVAILVDAWAFGHWLGRVQIGGAVAILWAVAGTHFGWRIGSLRRRAWPGGCSGADNAVRKEETAAPRHARAAAGAGGSGRSPA</sequence>
<gene>
    <name evidence="4" type="ORF">SAMN04489708_13829</name>
</gene>
<dbReference type="RefSeq" id="WP_225979344.1">
    <property type="nucleotide sequence ID" value="NZ_CP028290.1"/>
</dbReference>
<dbReference type="InterPro" id="IPR000620">
    <property type="entry name" value="EamA_dom"/>
</dbReference>
<evidence type="ECO:0000313" key="4">
    <source>
        <dbReference type="EMBL" id="SDP89483.1"/>
    </source>
</evidence>
<reference evidence="5" key="1">
    <citation type="submission" date="2016-10" db="EMBL/GenBank/DDBJ databases">
        <authorList>
            <person name="Varghese N."/>
            <person name="Submissions S."/>
        </authorList>
    </citation>
    <scope>NUCLEOTIDE SEQUENCE [LARGE SCALE GENOMIC DNA]</scope>
    <source>
        <strain evidence="5">DSM 17101</strain>
    </source>
</reference>
<feature type="transmembrane region" description="Helical" evidence="2">
    <location>
        <begin position="150"/>
        <end position="170"/>
    </location>
</feature>
<dbReference type="Proteomes" id="UP000199317">
    <property type="component" value="Unassembled WGS sequence"/>
</dbReference>
<evidence type="ECO:0000256" key="1">
    <source>
        <dbReference type="SAM" id="MobiDB-lite"/>
    </source>
</evidence>
<dbReference type="PANTHER" id="PTHR22911:SF102">
    <property type="entry name" value="MEMBRANE PROTEIN"/>
    <property type="match status" value="1"/>
</dbReference>
<keyword evidence="2" id="KW-0472">Membrane</keyword>
<dbReference type="InterPro" id="IPR037185">
    <property type="entry name" value="EmrE-like"/>
</dbReference>
<keyword evidence="2" id="KW-0812">Transmembrane</keyword>
<keyword evidence="5" id="KW-1185">Reference proteome</keyword>
<dbReference type="Gene3D" id="1.10.3730.20">
    <property type="match status" value="1"/>
</dbReference>
<feature type="transmembrane region" description="Helical" evidence="2">
    <location>
        <begin position="241"/>
        <end position="261"/>
    </location>
</feature>
<feature type="transmembrane region" description="Helical" evidence="2">
    <location>
        <begin position="36"/>
        <end position="52"/>
    </location>
</feature>
<evidence type="ECO:0000256" key="2">
    <source>
        <dbReference type="SAM" id="Phobius"/>
    </source>
</evidence>
<feature type="region of interest" description="Disordered" evidence="1">
    <location>
        <begin position="307"/>
        <end position="332"/>
    </location>
</feature>
<dbReference type="AlphaFoldDB" id="A0A1H0WFY6"/>
<organism evidence="4 5">
    <name type="scientific">Paracidovorax cattleyae</name>
    <dbReference type="NCBI Taxonomy" id="80868"/>
    <lineage>
        <taxon>Bacteria</taxon>
        <taxon>Pseudomonadati</taxon>
        <taxon>Pseudomonadota</taxon>
        <taxon>Betaproteobacteria</taxon>
        <taxon>Burkholderiales</taxon>
        <taxon>Comamonadaceae</taxon>
        <taxon>Paracidovorax</taxon>
    </lineage>
</organism>
<feature type="transmembrane region" description="Helical" evidence="2">
    <location>
        <begin position="12"/>
        <end position="30"/>
    </location>
</feature>
<feature type="domain" description="EamA" evidence="3">
    <location>
        <begin position="153"/>
        <end position="280"/>
    </location>
</feature>
<dbReference type="Pfam" id="PF00892">
    <property type="entry name" value="EamA"/>
    <property type="match status" value="2"/>
</dbReference>
<feature type="transmembrane region" description="Helical" evidence="2">
    <location>
        <begin position="182"/>
        <end position="203"/>
    </location>
</feature>
<protein>
    <submittedName>
        <fullName evidence="4">EamA domain-containing membrane protein RarD</fullName>
    </submittedName>
</protein>
<name>A0A1H0WFY6_9BURK</name>
<accession>A0A1H0WFY6</accession>
<proteinExistence type="predicted"/>
<feature type="compositionally biased region" description="Gly residues" evidence="1">
    <location>
        <begin position="323"/>
        <end position="332"/>
    </location>
</feature>
<feature type="transmembrane region" description="Helical" evidence="2">
    <location>
        <begin position="93"/>
        <end position="114"/>
    </location>
</feature>
<dbReference type="GO" id="GO:0016020">
    <property type="term" value="C:membrane"/>
    <property type="evidence" value="ECO:0007669"/>
    <property type="project" value="InterPro"/>
</dbReference>
<dbReference type="EMBL" id="FNJL01000038">
    <property type="protein sequence ID" value="SDP89483.1"/>
    <property type="molecule type" value="Genomic_DNA"/>
</dbReference>
<feature type="domain" description="EamA" evidence="3">
    <location>
        <begin position="7"/>
        <end position="138"/>
    </location>
</feature>